<dbReference type="InterPro" id="IPR040442">
    <property type="entry name" value="Pyrv_kinase-like_dom_sf"/>
</dbReference>
<keyword evidence="7" id="KW-0547">Nucleotide-binding</keyword>
<organism evidence="16 17">
    <name type="scientific">Mycoplasma testudineum</name>
    <dbReference type="NCBI Taxonomy" id="244584"/>
    <lineage>
        <taxon>Bacteria</taxon>
        <taxon>Bacillati</taxon>
        <taxon>Mycoplasmatota</taxon>
        <taxon>Mollicutes</taxon>
        <taxon>Mycoplasmataceae</taxon>
        <taxon>Mycoplasma</taxon>
    </lineage>
</organism>
<evidence type="ECO:0000256" key="13">
    <source>
        <dbReference type="NCBIfam" id="TIGR01064"/>
    </source>
</evidence>
<dbReference type="UniPathway" id="UPA00109">
    <property type="reaction ID" value="UER00188"/>
</dbReference>
<evidence type="ECO:0000313" key="17">
    <source>
        <dbReference type="Proteomes" id="UP000295518"/>
    </source>
</evidence>
<evidence type="ECO:0000256" key="3">
    <source>
        <dbReference type="ARBA" id="ARBA00008663"/>
    </source>
</evidence>
<accession>A0A4R6IHE2</accession>
<keyword evidence="12 16" id="KW-0670">Pyruvate</keyword>
<dbReference type="EMBL" id="SNWN01000010">
    <property type="protein sequence ID" value="TDO20495.1"/>
    <property type="molecule type" value="Genomic_DNA"/>
</dbReference>
<evidence type="ECO:0000256" key="8">
    <source>
        <dbReference type="ARBA" id="ARBA00022777"/>
    </source>
</evidence>
<dbReference type="GO" id="GO:0016301">
    <property type="term" value="F:kinase activity"/>
    <property type="evidence" value="ECO:0007669"/>
    <property type="project" value="UniProtKB-KW"/>
</dbReference>
<dbReference type="InterPro" id="IPR011037">
    <property type="entry name" value="Pyrv_Knase-like_insert_dom_sf"/>
</dbReference>
<reference evidence="16 17" key="1">
    <citation type="submission" date="2019-03" db="EMBL/GenBank/DDBJ databases">
        <title>Genomic Encyclopedia of Archaeal and Bacterial Type Strains, Phase II (KMG-II): from individual species to whole genera.</title>
        <authorList>
            <person name="Goeker M."/>
        </authorList>
    </citation>
    <scope>NUCLEOTIDE SEQUENCE [LARGE SCALE GENOMIC DNA]</scope>
    <source>
        <strain evidence="16 17">ATCC 700618</strain>
    </source>
</reference>
<keyword evidence="8 14" id="KW-0418">Kinase</keyword>
<dbReference type="InterPro" id="IPR015793">
    <property type="entry name" value="Pyrv_Knase_brl"/>
</dbReference>
<comment type="caution">
    <text evidence="16">The sequence shown here is derived from an EMBL/GenBank/DDBJ whole genome shotgun (WGS) entry which is preliminary data.</text>
</comment>
<comment type="catalytic activity">
    <reaction evidence="14">
        <text>pyruvate + ATP = phosphoenolpyruvate + ADP + H(+)</text>
        <dbReference type="Rhea" id="RHEA:18157"/>
        <dbReference type="ChEBI" id="CHEBI:15361"/>
        <dbReference type="ChEBI" id="CHEBI:15378"/>
        <dbReference type="ChEBI" id="CHEBI:30616"/>
        <dbReference type="ChEBI" id="CHEBI:58702"/>
        <dbReference type="ChEBI" id="CHEBI:456216"/>
        <dbReference type="EC" id="2.7.1.40"/>
    </reaction>
</comment>
<dbReference type="Proteomes" id="UP000295518">
    <property type="component" value="Unassembled WGS sequence"/>
</dbReference>
<dbReference type="SUPFAM" id="SSF51621">
    <property type="entry name" value="Phosphoenolpyruvate/pyruvate domain"/>
    <property type="match status" value="1"/>
</dbReference>
<dbReference type="PRINTS" id="PR01050">
    <property type="entry name" value="PYRUVTKNASE"/>
</dbReference>
<dbReference type="GO" id="GO:0004743">
    <property type="term" value="F:pyruvate kinase activity"/>
    <property type="evidence" value="ECO:0007669"/>
    <property type="project" value="UniProtKB-UniRule"/>
</dbReference>
<dbReference type="SUPFAM" id="SSF50800">
    <property type="entry name" value="PK beta-barrel domain-like"/>
    <property type="match status" value="1"/>
</dbReference>
<keyword evidence="11 14" id="KW-0324">Glycolysis</keyword>
<comment type="cofactor">
    <cofactor evidence="1">
        <name>K(+)</name>
        <dbReference type="ChEBI" id="CHEBI:29103"/>
    </cofactor>
</comment>
<dbReference type="InterPro" id="IPR001697">
    <property type="entry name" value="Pyr_Knase"/>
</dbReference>
<evidence type="ECO:0000256" key="14">
    <source>
        <dbReference type="RuleBase" id="RU000504"/>
    </source>
</evidence>
<comment type="pathway">
    <text evidence="2 14">Carbohydrate degradation; glycolysis; pyruvate from D-glyceraldehyde 3-phosphate: step 5/5.</text>
</comment>
<evidence type="ECO:0000256" key="7">
    <source>
        <dbReference type="ARBA" id="ARBA00022741"/>
    </source>
</evidence>
<dbReference type="NCBIfam" id="NF004491">
    <property type="entry name" value="PRK05826.1"/>
    <property type="match status" value="1"/>
</dbReference>
<keyword evidence="17" id="KW-1185">Reference proteome</keyword>
<comment type="similarity">
    <text evidence="3 14">Belongs to the pyruvate kinase family.</text>
</comment>
<evidence type="ECO:0000256" key="1">
    <source>
        <dbReference type="ARBA" id="ARBA00001958"/>
    </source>
</evidence>
<evidence type="ECO:0000256" key="6">
    <source>
        <dbReference type="ARBA" id="ARBA00022723"/>
    </source>
</evidence>
<evidence type="ECO:0000259" key="15">
    <source>
        <dbReference type="Pfam" id="PF00224"/>
    </source>
</evidence>
<keyword evidence="10 14" id="KW-0460">Magnesium</keyword>
<dbReference type="InterPro" id="IPR015806">
    <property type="entry name" value="Pyrv_Knase_insert_dom_sf"/>
</dbReference>
<keyword evidence="6" id="KW-0479">Metal-binding</keyword>
<protein>
    <recommendedName>
        <fullName evidence="4 13">Pyruvate kinase</fullName>
        <ecNumber evidence="4 13">2.7.1.40</ecNumber>
    </recommendedName>
</protein>
<dbReference type="OrthoDB" id="9812123at2"/>
<feature type="domain" description="Pyruvate kinase barrel" evidence="15">
    <location>
        <begin position="6"/>
        <end position="331"/>
    </location>
</feature>
<keyword evidence="9" id="KW-0067">ATP-binding</keyword>
<name>A0A4R6IHE2_9MOLU</name>
<evidence type="ECO:0000256" key="9">
    <source>
        <dbReference type="ARBA" id="ARBA00022840"/>
    </source>
</evidence>
<dbReference type="PANTHER" id="PTHR11817">
    <property type="entry name" value="PYRUVATE KINASE"/>
    <property type="match status" value="1"/>
</dbReference>
<dbReference type="InterPro" id="IPR015813">
    <property type="entry name" value="Pyrv/PenolPyrv_kinase-like_dom"/>
</dbReference>
<dbReference type="Gene3D" id="3.20.20.60">
    <property type="entry name" value="Phosphoenolpyruvate-binding domains"/>
    <property type="match status" value="1"/>
</dbReference>
<evidence type="ECO:0000256" key="12">
    <source>
        <dbReference type="ARBA" id="ARBA00023317"/>
    </source>
</evidence>
<dbReference type="Pfam" id="PF00224">
    <property type="entry name" value="PK"/>
    <property type="match status" value="1"/>
</dbReference>
<evidence type="ECO:0000256" key="4">
    <source>
        <dbReference type="ARBA" id="ARBA00012142"/>
    </source>
</evidence>
<dbReference type="GO" id="GO:0030955">
    <property type="term" value="F:potassium ion binding"/>
    <property type="evidence" value="ECO:0007669"/>
    <property type="project" value="UniProtKB-UniRule"/>
</dbReference>
<dbReference type="Gene3D" id="3.40.1380.20">
    <property type="entry name" value="Pyruvate kinase, C-terminal domain"/>
    <property type="match status" value="1"/>
</dbReference>
<evidence type="ECO:0000256" key="11">
    <source>
        <dbReference type="ARBA" id="ARBA00023152"/>
    </source>
</evidence>
<sequence length="476" mass="52834">MYLSDKRSKLVATIGPSSDNKEVLKKLVLNGVTCIRANFSHGDHAEQGKKFALAREVSEELNVPISTMLDTKGPEIRVGKMKDGIQTIERDSIVEIFTTREKYENFEGTSKQITVEYEMDKDLKVGNKVLIDDGKLTCEVIEIKPGIVVVKAKNTHKVKTNKRVNLPGVEFSLPFLSEKDKTDILFGIKEKVNYVAASFVNKAENVLELRKLLDDNGGEKIKIISKIESLAGCNNLDAIIEVTDGIMVARGDLGLEIPYYEVPYWEKVMIRKSRNAGKPVIVATQMLDSMENNPHPTRAEVTDVYYATELGADATMLSGESANGKFPVEAVQTMSAINQKAEQDFYNKLYYAVQLEEVRKAAPNDLRSQVAYDLAKKTEDGTFKFAVVLSDAGRLLERVAMFRPNTAIIGMVKDPDIVNNFGVTSSVFISLESKALFDIVQAENDHAETALVAYGAKKGDKYLIANNEELIERVVS</sequence>
<dbReference type="Gene3D" id="2.40.33.10">
    <property type="entry name" value="PK beta-barrel domain-like"/>
    <property type="match status" value="1"/>
</dbReference>
<dbReference type="InterPro" id="IPR036918">
    <property type="entry name" value="Pyrv_Knase_C_sf"/>
</dbReference>
<dbReference type="NCBIfam" id="TIGR01064">
    <property type="entry name" value="pyruv_kin"/>
    <property type="match status" value="1"/>
</dbReference>
<dbReference type="RefSeq" id="WP_094254495.1">
    <property type="nucleotide sequence ID" value="NZ_NNCE01000002.1"/>
</dbReference>
<proteinExistence type="inferred from homology"/>
<dbReference type="GO" id="GO:0005524">
    <property type="term" value="F:ATP binding"/>
    <property type="evidence" value="ECO:0007669"/>
    <property type="project" value="UniProtKB-KW"/>
</dbReference>
<dbReference type="EC" id="2.7.1.40" evidence="4 13"/>
<dbReference type="SUPFAM" id="SSF52935">
    <property type="entry name" value="PK C-terminal domain-like"/>
    <property type="match status" value="1"/>
</dbReference>
<keyword evidence="5 14" id="KW-0808">Transferase</keyword>
<evidence type="ECO:0000256" key="2">
    <source>
        <dbReference type="ARBA" id="ARBA00004997"/>
    </source>
</evidence>
<evidence type="ECO:0000313" key="16">
    <source>
        <dbReference type="EMBL" id="TDO20495.1"/>
    </source>
</evidence>
<evidence type="ECO:0000256" key="10">
    <source>
        <dbReference type="ARBA" id="ARBA00022842"/>
    </source>
</evidence>
<dbReference type="GO" id="GO:0000287">
    <property type="term" value="F:magnesium ion binding"/>
    <property type="evidence" value="ECO:0007669"/>
    <property type="project" value="UniProtKB-UniRule"/>
</dbReference>
<evidence type="ECO:0000256" key="5">
    <source>
        <dbReference type="ARBA" id="ARBA00022679"/>
    </source>
</evidence>
<gene>
    <name evidence="16" type="ORF">EI74_0325</name>
</gene>
<dbReference type="AlphaFoldDB" id="A0A4R6IHE2"/>